<evidence type="ECO:0008006" key="3">
    <source>
        <dbReference type="Google" id="ProtNLM"/>
    </source>
</evidence>
<dbReference type="Gene3D" id="2.40.70.10">
    <property type="entry name" value="Acid Proteases"/>
    <property type="match status" value="1"/>
</dbReference>
<proteinExistence type="predicted"/>
<dbReference type="AlphaFoldDB" id="A0A2W5EDT1"/>
<protein>
    <recommendedName>
        <fullName evidence="3">Peptidase A2 domain-containing protein</fullName>
    </recommendedName>
</protein>
<dbReference type="InterPro" id="IPR021109">
    <property type="entry name" value="Peptidase_aspartic_dom_sf"/>
</dbReference>
<organism evidence="1 2">
    <name type="scientific">Pseudopedobacter saltans</name>
    <dbReference type="NCBI Taxonomy" id="151895"/>
    <lineage>
        <taxon>Bacteria</taxon>
        <taxon>Pseudomonadati</taxon>
        <taxon>Bacteroidota</taxon>
        <taxon>Sphingobacteriia</taxon>
        <taxon>Sphingobacteriales</taxon>
        <taxon>Sphingobacteriaceae</taxon>
        <taxon>Pseudopedobacter</taxon>
    </lineage>
</organism>
<reference evidence="1 2" key="1">
    <citation type="submission" date="2017-11" db="EMBL/GenBank/DDBJ databases">
        <title>Infants hospitalized years apart are colonized by the same room-sourced microbial strains.</title>
        <authorList>
            <person name="Brooks B."/>
            <person name="Olm M.R."/>
            <person name="Firek B.A."/>
            <person name="Baker R."/>
            <person name="Thomas B.C."/>
            <person name="Morowitz M.J."/>
            <person name="Banfield J.F."/>
        </authorList>
    </citation>
    <scope>NUCLEOTIDE SEQUENCE [LARGE SCALE GENOMIC DNA]</scope>
    <source>
        <strain evidence="1">S2_009_000_R2_76</strain>
    </source>
</reference>
<accession>A0A2W5EDT1</accession>
<comment type="caution">
    <text evidence="1">The sequence shown here is derived from an EMBL/GenBank/DDBJ whole genome shotgun (WGS) entry which is preliminary data.</text>
</comment>
<gene>
    <name evidence="1" type="ORF">DI598_16910</name>
</gene>
<dbReference type="Pfam" id="PF13650">
    <property type="entry name" value="Asp_protease_2"/>
    <property type="match status" value="1"/>
</dbReference>
<dbReference type="EMBL" id="QFOI01000431">
    <property type="protein sequence ID" value="PZP42455.1"/>
    <property type="molecule type" value="Genomic_DNA"/>
</dbReference>
<name>A0A2W5EDT1_9SPHI</name>
<feature type="non-terminal residue" evidence="1">
    <location>
        <position position="203"/>
    </location>
</feature>
<evidence type="ECO:0000313" key="2">
    <source>
        <dbReference type="Proteomes" id="UP000249645"/>
    </source>
</evidence>
<sequence length="203" mass="22778">MNALLEKRDFFTLKNVLSRFNPNITTQDSLYFQASVQNTFGNNLQSIAAIKSLSEQYATRLDDDAWINLLNILADDYVKTYDYKSAAASYAILLRRYGNKLTQTDIAGYENNYNLYKPLENVPAQTVQFLDSEPITLSRDQQELWNVPVQVNKKDSAHFIFDSGAGFSTITRSAANHLGITIIPANVKVNTANDKQVLAQLGV</sequence>
<evidence type="ECO:0000313" key="1">
    <source>
        <dbReference type="EMBL" id="PZP42455.1"/>
    </source>
</evidence>
<dbReference type="Proteomes" id="UP000249645">
    <property type="component" value="Unassembled WGS sequence"/>
</dbReference>